<keyword evidence="2" id="KW-1185">Reference proteome</keyword>
<evidence type="ECO:0000313" key="1">
    <source>
        <dbReference type="EMBL" id="OMO50693.1"/>
    </source>
</evidence>
<protein>
    <submittedName>
        <fullName evidence="1">Uncharacterized protein</fullName>
    </submittedName>
</protein>
<evidence type="ECO:0000313" key="2">
    <source>
        <dbReference type="Proteomes" id="UP000187203"/>
    </source>
</evidence>
<dbReference type="Gene3D" id="3.30.420.10">
    <property type="entry name" value="Ribonuclease H-like superfamily/Ribonuclease H"/>
    <property type="match status" value="1"/>
</dbReference>
<sequence>MSTPNSPDLNILDLEFFYAIQLIQHTEAPKNVDELVSAVERSFEVYPSKDSNKIFLTLQTCMEAIMKEKGSNIYKIPHSRKAILERAGRLPTLMKCDPNVEKEVDEYLHHNRAISEAVSEG</sequence>
<dbReference type="Proteomes" id="UP000187203">
    <property type="component" value="Unassembled WGS sequence"/>
</dbReference>
<organism evidence="1 2">
    <name type="scientific">Corchorus olitorius</name>
    <dbReference type="NCBI Taxonomy" id="93759"/>
    <lineage>
        <taxon>Eukaryota</taxon>
        <taxon>Viridiplantae</taxon>
        <taxon>Streptophyta</taxon>
        <taxon>Embryophyta</taxon>
        <taxon>Tracheophyta</taxon>
        <taxon>Spermatophyta</taxon>
        <taxon>Magnoliopsida</taxon>
        <taxon>eudicotyledons</taxon>
        <taxon>Gunneridae</taxon>
        <taxon>Pentapetalae</taxon>
        <taxon>rosids</taxon>
        <taxon>malvids</taxon>
        <taxon>Malvales</taxon>
        <taxon>Malvaceae</taxon>
        <taxon>Grewioideae</taxon>
        <taxon>Apeibeae</taxon>
        <taxon>Corchorus</taxon>
    </lineage>
</organism>
<reference evidence="2" key="1">
    <citation type="submission" date="2013-09" db="EMBL/GenBank/DDBJ databases">
        <title>Corchorus olitorius genome sequencing.</title>
        <authorList>
            <person name="Alam M."/>
            <person name="Haque M.S."/>
            <person name="Islam M.S."/>
            <person name="Emdad E.M."/>
            <person name="Islam M.M."/>
            <person name="Ahmed B."/>
            <person name="Halim A."/>
            <person name="Hossen Q.M.M."/>
            <person name="Hossain M.Z."/>
            <person name="Ahmed R."/>
            <person name="Khan M.M."/>
            <person name="Islam R."/>
            <person name="Rashid M.M."/>
            <person name="Khan S.A."/>
            <person name="Rahman M.S."/>
            <person name="Alam M."/>
            <person name="Yahiya A.S."/>
            <person name="Khan M.S."/>
            <person name="Azam M.S."/>
            <person name="Haque T."/>
            <person name="Lashkar M.Z.H."/>
            <person name="Akhand A.I."/>
            <person name="Morshed G."/>
            <person name="Roy S."/>
            <person name="Uddin K.S."/>
            <person name="Rabeya T."/>
            <person name="Hossain A.S."/>
            <person name="Chowdhury A."/>
            <person name="Snigdha A.R."/>
            <person name="Mortoza M.S."/>
            <person name="Matin S.A."/>
            <person name="Hoque S.M.E."/>
            <person name="Islam M.K."/>
            <person name="Roy D.K."/>
            <person name="Haider R."/>
            <person name="Moosa M.M."/>
            <person name="Elias S.M."/>
            <person name="Hasan A.M."/>
            <person name="Jahan S."/>
            <person name="Shafiuddin M."/>
            <person name="Mahmood N."/>
            <person name="Shommy N.S."/>
        </authorList>
    </citation>
    <scope>NUCLEOTIDE SEQUENCE [LARGE SCALE GENOMIC DNA]</scope>
    <source>
        <strain evidence="2">cv. O-4</strain>
    </source>
</reference>
<dbReference type="PANTHER" id="PTHR47169">
    <property type="entry name" value="OS01G0541250 PROTEIN"/>
    <property type="match status" value="1"/>
</dbReference>
<gene>
    <name evidence="1" type="ORF">COLO4_37925</name>
</gene>
<dbReference type="InterPro" id="IPR036397">
    <property type="entry name" value="RNaseH_sf"/>
</dbReference>
<name>A0A1R3FXW7_9ROSI</name>
<accession>A0A1R3FXW7</accession>
<dbReference type="EMBL" id="AWUE01024444">
    <property type="protein sequence ID" value="OMO50693.1"/>
    <property type="molecule type" value="Genomic_DNA"/>
</dbReference>
<dbReference type="AlphaFoldDB" id="A0A1R3FXW7"/>
<proteinExistence type="predicted"/>
<comment type="caution">
    <text evidence="1">The sequence shown here is derived from an EMBL/GenBank/DDBJ whole genome shotgun (WGS) entry which is preliminary data.</text>
</comment>
<dbReference type="OrthoDB" id="1304783at2759"/>
<dbReference type="GO" id="GO:0003676">
    <property type="term" value="F:nucleic acid binding"/>
    <property type="evidence" value="ECO:0007669"/>
    <property type="project" value="InterPro"/>
</dbReference>
<dbReference type="PANTHER" id="PTHR47169:SF2">
    <property type="entry name" value="OS01G0541250 PROTEIN"/>
    <property type="match status" value="1"/>
</dbReference>